<dbReference type="PANTHER" id="PTHR42685">
    <property type="entry name" value="GERANYLGERANYL DIPHOSPHATE REDUCTASE"/>
    <property type="match status" value="1"/>
</dbReference>
<gene>
    <name evidence="1" type="ORF">DC366_03610</name>
</gene>
<dbReference type="AlphaFoldDB" id="A0A2T7G8Z7"/>
<keyword evidence="2" id="KW-1185">Reference proteome</keyword>
<accession>A0A2T7G8Z7</accession>
<reference evidence="1 2" key="1">
    <citation type="submission" date="2018-04" db="EMBL/GenBank/DDBJ databases">
        <title>Pelagivirga bohaiensis gen. nov., sp. nov., a bacterium isolated from the Bohai Sea.</title>
        <authorList>
            <person name="Ji X."/>
        </authorList>
    </citation>
    <scope>NUCLEOTIDE SEQUENCE [LARGE SCALE GENOMIC DNA]</scope>
    <source>
        <strain evidence="1 2">BH-SD19</strain>
    </source>
</reference>
<evidence type="ECO:0000313" key="1">
    <source>
        <dbReference type="EMBL" id="PVA10889.1"/>
    </source>
</evidence>
<dbReference type="Gene3D" id="3.50.50.60">
    <property type="entry name" value="FAD/NAD(P)-binding domain"/>
    <property type="match status" value="1"/>
</dbReference>
<evidence type="ECO:0008006" key="3">
    <source>
        <dbReference type="Google" id="ProtNLM"/>
    </source>
</evidence>
<dbReference type="Pfam" id="PF12831">
    <property type="entry name" value="FAD_oxidored"/>
    <property type="match status" value="1"/>
</dbReference>
<dbReference type="PANTHER" id="PTHR42685:SF22">
    <property type="entry name" value="CONDITIONED MEDIUM FACTOR RECEPTOR 1"/>
    <property type="match status" value="1"/>
</dbReference>
<dbReference type="OrthoDB" id="417034at2"/>
<dbReference type="InterPro" id="IPR036188">
    <property type="entry name" value="FAD/NAD-bd_sf"/>
</dbReference>
<dbReference type="InterPro" id="IPR050407">
    <property type="entry name" value="Geranylgeranyl_reductase"/>
</dbReference>
<dbReference type="RefSeq" id="WP_108690863.1">
    <property type="nucleotide sequence ID" value="NZ_QCYH01000002.1"/>
</dbReference>
<comment type="caution">
    <text evidence="1">The sequence shown here is derived from an EMBL/GenBank/DDBJ whole genome shotgun (WGS) entry which is preliminary data.</text>
</comment>
<evidence type="ECO:0000313" key="2">
    <source>
        <dbReference type="Proteomes" id="UP000244446"/>
    </source>
</evidence>
<dbReference type="Proteomes" id="UP000244446">
    <property type="component" value="Unassembled WGS sequence"/>
</dbReference>
<sequence>MTGAPHSFDVLIIGAGPAGTAAAITARRAGLSAALIDKAAFPRAKLCGGLVTGRAQKHYRAIFGQDLDPALFEPRHEIAFHAGEVVLLFGTGLRLS</sequence>
<protein>
    <recommendedName>
        <fullName evidence="3">Geranylgeranyl reductase</fullName>
    </recommendedName>
</protein>
<dbReference type="EMBL" id="QCYH01000002">
    <property type="protein sequence ID" value="PVA10889.1"/>
    <property type="molecule type" value="Genomic_DNA"/>
</dbReference>
<name>A0A2T7G8Z7_9RHOB</name>
<proteinExistence type="predicted"/>
<organism evidence="1 2">
    <name type="scientific">Pelagivirga sediminicola</name>
    <dbReference type="NCBI Taxonomy" id="2170575"/>
    <lineage>
        <taxon>Bacteria</taxon>
        <taxon>Pseudomonadati</taxon>
        <taxon>Pseudomonadota</taxon>
        <taxon>Alphaproteobacteria</taxon>
        <taxon>Rhodobacterales</taxon>
        <taxon>Paracoccaceae</taxon>
        <taxon>Pelagivirga</taxon>
    </lineage>
</organism>
<dbReference type="SUPFAM" id="SSF51905">
    <property type="entry name" value="FAD/NAD(P)-binding domain"/>
    <property type="match status" value="1"/>
</dbReference>